<proteinExistence type="predicted"/>
<sequence length="142" mass="15218">MAFGSNLFSEFLATGIAGVTRFLCEFIDCFTLGFDNVAEILCDFVVDAAEVVAFERLTTLASELVHHFPQALHALAVVRVESLLHHATQRGVDVAVIQQIVGDFAEDVSGVQVEADLCAIPSRVLNPIGSAHRGTVPGILQL</sequence>
<organism evidence="1">
    <name type="scientific">freshwater metagenome</name>
    <dbReference type="NCBI Taxonomy" id="449393"/>
    <lineage>
        <taxon>unclassified sequences</taxon>
        <taxon>metagenomes</taxon>
        <taxon>ecological metagenomes</taxon>
    </lineage>
</organism>
<accession>A0A6J6I5Y9</accession>
<dbReference type="AlphaFoldDB" id="A0A6J6I5Y9"/>
<gene>
    <name evidence="1" type="ORF">UFOPK1827_01852</name>
</gene>
<reference evidence="1" key="1">
    <citation type="submission" date="2020-05" db="EMBL/GenBank/DDBJ databases">
        <authorList>
            <person name="Chiriac C."/>
            <person name="Salcher M."/>
            <person name="Ghai R."/>
            <person name="Kavagutti S V."/>
        </authorList>
    </citation>
    <scope>NUCLEOTIDE SEQUENCE</scope>
</reference>
<name>A0A6J6I5Y9_9ZZZZ</name>
<protein>
    <submittedName>
        <fullName evidence="1">Unannotated protein</fullName>
    </submittedName>
</protein>
<dbReference type="EMBL" id="CAEZUO010000135">
    <property type="protein sequence ID" value="CAB4619279.1"/>
    <property type="molecule type" value="Genomic_DNA"/>
</dbReference>
<evidence type="ECO:0000313" key="1">
    <source>
        <dbReference type="EMBL" id="CAB4619279.1"/>
    </source>
</evidence>